<dbReference type="NCBIfam" id="TIGR02595">
    <property type="entry name" value="PEP_CTERM"/>
    <property type="match status" value="1"/>
</dbReference>
<comment type="caution">
    <text evidence="1">The sequence shown here is derived from an EMBL/GenBank/DDBJ whole genome shotgun (WGS) entry which is preliminary data.</text>
</comment>
<proteinExistence type="predicted"/>
<organism evidence="1 2">
    <name type="scientific">Candidatus Accumulibacter affinis</name>
    <dbReference type="NCBI Taxonomy" id="2954384"/>
    <lineage>
        <taxon>Bacteria</taxon>
        <taxon>Pseudomonadati</taxon>
        <taxon>Pseudomonadota</taxon>
        <taxon>Betaproteobacteria</taxon>
        <taxon>Candidatus Accumulibacter</taxon>
    </lineage>
</organism>
<dbReference type="EMBL" id="JADJOT010000009">
    <property type="protein sequence ID" value="MBK7954524.1"/>
    <property type="molecule type" value="Genomic_DNA"/>
</dbReference>
<accession>A0A935W4W4</accession>
<evidence type="ECO:0000313" key="2">
    <source>
        <dbReference type="Proteomes" id="UP000706151"/>
    </source>
</evidence>
<dbReference type="InterPro" id="IPR013424">
    <property type="entry name" value="Ice-binding_C"/>
</dbReference>
<dbReference type="InterPro" id="IPR011042">
    <property type="entry name" value="6-blade_b-propeller_TolB-like"/>
</dbReference>
<gene>
    <name evidence="1" type="ORF">IPK02_11505</name>
</gene>
<protein>
    <submittedName>
        <fullName evidence="1">PEP-CTERM sorting domain-containing protein</fullName>
    </submittedName>
</protein>
<dbReference type="Proteomes" id="UP000706151">
    <property type="component" value="Unassembled WGS sequence"/>
</dbReference>
<sequence>MLYRYDVEPTGTPTLSTSIATSNPAGIVFGPTGELFVANFSTSTVSRFLDPLGTLVPNGVLAGLYGPEYLLFRQNELFVVNQFGGNIVRFAFDTAQNASPNGVITGLGTNERGIAWNSVTDELFVTLCCGSNRIKRFIFDASGHASPNGTITGGGLSNPHVMAFSPWGELFVANSFGDNILRFSFDTLGDALLSGTITGNGLEVPVALSFSPWGELFVGNQTSLGLSPGTVSRWTFDAAHEAIPNGSFTTPAIHLNGVEFAPSAAIPEPSSLALVVIGTVALTSVFAKRRRPFRGG</sequence>
<evidence type="ECO:0000313" key="1">
    <source>
        <dbReference type="EMBL" id="MBK7954524.1"/>
    </source>
</evidence>
<name>A0A935W4W4_9PROT</name>
<dbReference type="Gene3D" id="2.120.10.30">
    <property type="entry name" value="TolB, C-terminal domain"/>
    <property type="match status" value="1"/>
</dbReference>
<dbReference type="SUPFAM" id="SSF63825">
    <property type="entry name" value="YWTD domain"/>
    <property type="match status" value="1"/>
</dbReference>
<reference evidence="1 2" key="1">
    <citation type="submission" date="2020-10" db="EMBL/GenBank/DDBJ databases">
        <title>Connecting structure to function with the recovery of over 1000 high-quality activated sludge metagenome-assembled genomes encoding full-length rRNA genes using long-read sequencing.</title>
        <authorList>
            <person name="Singleton C.M."/>
            <person name="Petriglieri F."/>
            <person name="Kristensen J.M."/>
            <person name="Kirkegaard R.H."/>
            <person name="Michaelsen T.Y."/>
            <person name="Andersen M.H."/>
            <person name="Karst S.M."/>
            <person name="Dueholm M.S."/>
            <person name="Nielsen P.H."/>
            <person name="Albertsen M."/>
        </authorList>
    </citation>
    <scope>NUCLEOTIDE SEQUENCE [LARGE SCALE GENOMIC DNA]</scope>
    <source>
        <strain evidence="1">Fred_18-Q3-R57-64_BAT3C.720</strain>
    </source>
</reference>
<dbReference type="AlphaFoldDB" id="A0A935W4W4"/>